<accession>A0ABQ7XK75</accession>
<dbReference type="PANTHER" id="PTHR11054:SF20">
    <property type="entry name" value="6-PHOSPHOGLUCONOLACTONASE-RELATED"/>
    <property type="match status" value="1"/>
</dbReference>
<feature type="domain" description="Glucosamine/galactosamine-6-phosphate isomerase" evidence="3">
    <location>
        <begin position="82"/>
        <end position="285"/>
    </location>
</feature>
<evidence type="ECO:0000256" key="1">
    <source>
        <dbReference type="ARBA" id="ARBA00004959"/>
    </source>
</evidence>
<organism evidence="4 5">
    <name type="scientific">Brassica napus</name>
    <name type="common">Rape</name>
    <dbReference type="NCBI Taxonomy" id="3708"/>
    <lineage>
        <taxon>Eukaryota</taxon>
        <taxon>Viridiplantae</taxon>
        <taxon>Streptophyta</taxon>
        <taxon>Embryophyta</taxon>
        <taxon>Tracheophyta</taxon>
        <taxon>Spermatophyta</taxon>
        <taxon>Magnoliopsida</taxon>
        <taxon>eudicotyledons</taxon>
        <taxon>Gunneridae</taxon>
        <taxon>Pentapetalae</taxon>
        <taxon>rosids</taxon>
        <taxon>malvids</taxon>
        <taxon>Brassicales</taxon>
        <taxon>Brassicaceae</taxon>
        <taxon>Brassiceae</taxon>
        <taxon>Brassica</taxon>
    </lineage>
</organism>
<name>A0ABQ7XK75_BRANA</name>
<dbReference type="EMBL" id="JAGKQM010000019">
    <property type="protein sequence ID" value="KAH0856321.1"/>
    <property type="molecule type" value="Genomic_DNA"/>
</dbReference>
<dbReference type="Gene3D" id="3.40.50.1360">
    <property type="match status" value="1"/>
</dbReference>
<dbReference type="InterPro" id="IPR006148">
    <property type="entry name" value="Glc/Gal-6P_isomerase"/>
</dbReference>
<comment type="similarity">
    <text evidence="2">Belongs to the glucosamine/galactosamine-6-phosphate isomerase family. 6-phosphogluconolactonase subfamily.</text>
</comment>
<keyword evidence="5" id="KW-1185">Reference proteome</keyword>
<protein>
    <recommendedName>
        <fullName evidence="3">Glucosamine/galactosamine-6-phosphate isomerase domain-containing protein</fullName>
    </recommendedName>
</protein>
<dbReference type="PANTHER" id="PTHR11054">
    <property type="entry name" value="6-PHOSPHOGLUCONOLACTONASE"/>
    <property type="match status" value="1"/>
</dbReference>
<dbReference type="Proteomes" id="UP000824890">
    <property type="component" value="Unassembled WGS sequence"/>
</dbReference>
<reference evidence="4 5" key="1">
    <citation type="submission" date="2021-05" db="EMBL/GenBank/DDBJ databases">
        <title>Genome Assembly of Synthetic Allotetraploid Brassica napus Reveals Homoeologous Exchanges between Subgenomes.</title>
        <authorList>
            <person name="Davis J.T."/>
        </authorList>
    </citation>
    <scope>NUCLEOTIDE SEQUENCE [LARGE SCALE GENOMIC DNA]</scope>
    <source>
        <strain evidence="5">cv. Da-Ae</strain>
        <tissue evidence="4">Seedling</tissue>
    </source>
</reference>
<sequence>MASSCFLRQILFSSLPTNLPSRSDPPSPPFPKNLSCSAHSTASLSISSIGRLTNSRRKLSEVRSMATEKGKEEKKRVEIFDTEENLAVELAKYTADLSDKYCKEKGAFTVVVSGGSLIKSLRKLVEIGQGGIFCWVDERVVPKHHEDSNYKLAYDAFLSKVPIPPGNVYAINESPSAEAAAEDYETCLKHLVKTGVLRVSESTGFPKFDLMLLGMGPDGHVASLFPGHGLCDEEKRWVASVTDSPKPPSERITFTFPVINSSACVALVVCGSGKAEAVEAALKKTGDVYLRVVFLLRRSLFGFLINRLVPSCNDRCFETCQCGWASPVCFLVCWVWFSPFGVLREAVL</sequence>
<dbReference type="InterPro" id="IPR039104">
    <property type="entry name" value="6PGL"/>
</dbReference>
<evidence type="ECO:0000313" key="5">
    <source>
        <dbReference type="Proteomes" id="UP000824890"/>
    </source>
</evidence>
<evidence type="ECO:0000259" key="3">
    <source>
        <dbReference type="Pfam" id="PF01182"/>
    </source>
</evidence>
<dbReference type="CDD" id="cd01400">
    <property type="entry name" value="6PGL"/>
    <property type="match status" value="1"/>
</dbReference>
<evidence type="ECO:0000256" key="2">
    <source>
        <dbReference type="ARBA" id="ARBA00010662"/>
    </source>
</evidence>
<dbReference type="InterPro" id="IPR005900">
    <property type="entry name" value="6-phosphogluconolactonase_DevB"/>
</dbReference>
<dbReference type="NCBIfam" id="TIGR01198">
    <property type="entry name" value="pgl"/>
    <property type="match status" value="1"/>
</dbReference>
<dbReference type="SUPFAM" id="SSF100950">
    <property type="entry name" value="NagB/RpiA/CoA transferase-like"/>
    <property type="match status" value="1"/>
</dbReference>
<gene>
    <name evidence="4" type="ORF">HID58_084582</name>
</gene>
<evidence type="ECO:0000313" key="4">
    <source>
        <dbReference type="EMBL" id="KAH0856321.1"/>
    </source>
</evidence>
<proteinExistence type="inferred from homology"/>
<dbReference type="InterPro" id="IPR037171">
    <property type="entry name" value="NagB/RpiA_transferase-like"/>
</dbReference>
<comment type="pathway">
    <text evidence="1">Carbohydrate degradation; pentose phosphate pathway.</text>
</comment>
<comment type="caution">
    <text evidence="4">The sequence shown here is derived from an EMBL/GenBank/DDBJ whole genome shotgun (WGS) entry which is preliminary data.</text>
</comment>
<dbReference type="Pfam" id="PF01182">
    <property type="entry name" value="Glucosamine_iso"/>
    <property type="match status" value="1"/>
</dbReference>